<evidence type="ECO:0000256" key="9">
    <source>
        <dbReference type="ARBA" id="ARBA00023136"/>
    </source>
</evidence>
<keyword evidence="3 10" id="KW-0597">Phosphoprotein</keyword>
<dbReference type="Gene3D" id="3.40.50.2300">
    <property type="match status" value="1"/>
</dbReference>
<keyword evidence="4 11" id="KW-0812">Transmembrane</keyword>
<evidence type="ECO:0000256" key="3">
    <source>
        <dbReference type="ARBA" id="ARBA00022553"/>
    </source>
</evidence>
<keyword evidence="8" id="KW-0902">Two-component regulatory system</keyword>
<keyword evidence="9 11" id="KW-0472">Membrane</keyword>
<dbReference type="SUPFAM" id="SSF47226">
    <property type="entry name" value="Histidine-containing phosphotransfer domain, HPT domain"/>
    <property type="match status" value="1"/>
</dbReference>
<dbReference type="RefSeq" id="WP_368376864.1">
    <property type="nucleotide sequence ID" value="NZ_JBFRYB010000001.1"/>
</dbReference>
<name>A0ABV3TZS2_9GAMM</name>
<sequence length="330" mass="36291">MQIALQFAIHLICSSPCFIKNKTQNRKNTFDSNSLVYFSLLVPNLLCLFAITFRASHSPTRCYIETQSNRSEHMTLAKPHALVILLADDSLPGLMTVKITLEKMGHTCVTATDGSQALTMAAQHHYDVIFLDEQMPGLHGSTICSQLRHEPGPNQHSRIISLSGENNSTQLEKISEAGFDELLHKPVTREVLEQCLGDNTKVKTGSQPPAAVSKNRLLNESSLGELTVDLGLSTTLHLLKLFNTELQAMIDRLAGASKNNDEKEILAVAHILKNSAKLYGADLLAAEAQSLNETTKTDLNSILLEGRLLELRCSQSQAAVTQYIFENSPK</sequence>
<feature type="modified residue" description="4-aspartylphosphate" evidence="10">
    <location>
        <position position="132"/>
    </location>
</feature>
<dbReference type="SMART" id="SM00448">
    <property type="entry name" value="REC"/>
    <property type="match status" value="1"/>
</dbReference>
<evidence type="ECO:0000256" key="11">
    <source>
        <dbReference type="SAM" id="Phobius"/>
    </source>
</evidence>
<evidence type="ECO:0000313" key="14">
    <source>
        <dbReference type="Proteomes" id="UP001557484"/>
    </source>
</evidence>
<evidence type="ECO:0000256" key="4">
    <source>
        <dbReference type="ARBA" id="ARBA00022692"/>
    </source>
</evidence>
<organism evidence="13 14">
    <name type="scientific">Zhongshania arctica</name>
    <dbReference type="NCBI Taxonomy" id="3238302"/>
    <lineage>
        <taxon>Bacteria</taxon>
        <taxon>Pseudomonadati</taxon>
        <taxon>Pseudomonadota</taxon>
        <taxon>Gammaproteobacteria</taxon>
        <taxon>Cellvibrionales</taxon>
        <taxon>Spongiibacteraceae</taxon>
        <taxon>Zhongshania</taxon>
    </lineage>
</organism>
<keyword evidence="7 11" id="KW-1133">Transmembrane helix</keyword>
<reference evidence="13 14" key="1">
    <citation type="journal article" date="2011" name="Int. J. Syst. Evol. Microbiol.">
        <title>Zhongshania antarctica gen. nov., sp. nov. and Zhongshania guokunii sp. nov., gammaproteobacteria respectively isolated from coastal attached (fast) ice and surface seawater of the Antarctic.</title>
        <authorList>
            <person name="Li H.J."/>
            <person name="Zhang X.Y."/>
            <person name="Chen C.X."/>
            <person name="Zhang Y.J."/>
            <person name="Gao Z.M."/>
            <person name="Yu Y."/>
            <person name="Chen X.L."/>
            <person name="Chen B."/>
            <person name="Zhang Y.Z."/>
        </authorList>
    </citation>
    <scope>NUCLEOTIDE SEQUENCE [LARGE SCALE GENOMIC DNA]</scope>
    <source>
        <strain evidence="13 14">R06B22</strain>
    </source>
</reference>
<dbReference type="Pfam" id="PF00072">
    <property type="entry name" value="Response_reg"/>
    <property type="match status" value="1"/>
</dbReference>
<evidence type="ECO:0000256" key="8">
    <source>
        <dbReference type="ARBA" id="ARBA00023012"/>
    </source>
</evidence>
<evidence type="ECO:0000256" key="2">
    <source>
        <dbReference type="ARBA" id="ARBA00022475"/>
    </source>
</evidence>
<evidence type="ECO:0000256" key="10">
    <source>
        <dbReference type="PROSITE-ProRule" id="PRU00169"/>
    </source>
</evidence>
<feature type="domain" description="Response regulatory" evidence="12">
    <location>
        <begin position="83"/>
        <end position="200"/>
    </location>
</feature>
<dbReference type="InterPro" id="IPR001789">
    <property type="entry name" value="Sig_transdc_resp-reg_receiver"/>
</dbReference>
<comment type="subcellular location">
    <subcellularLocation>
        <location evidence="1">Cell membrane</location>
        <topology evidence="1">Multi-pass membrane protein</topology>
    </subcellularLocation>
</comment>
<keyword evidence="6" id="KW-0067">ATP-binding</keyword>
<evidence type="ECO:0000256" key="7">
    <source>
        <dbReference type="ARBA" id="ARBA00022989"/>
    </source>
</evidence>
<dbReference type="PANTHER" id="PTHR45339:SF1">
    <property type="entry name" value="HYBRID SIGNAL TRANSDUCTION HISTIDINE KINASE J"/>
    <property type="match status" value="1"/>
</dbReference>
<comment type="caution">
    <text evidence="13">The sequence shown here is derived from an EMBL/GenBank/DDBJ whole genome shotgun (WGS) entry which is preliminary data.</text>
</comment>
<keyword evidence="5" id="KW-0547">Nucleotide-binding</keyword>
<keyword evidence="14" id="KW-1185">Reference proteome</keyword>
<evidence type="ECO:0000259" key="12">
    <source>
        <dbReference type="PROSITE" id="PS50110"/>
    </source>
</evidence>
<evidence type="ECO:0000256" key="5">
    <source>
        <dbReference type="ARBA" id="ARBA00022741"/>
    </source>
</evidence>
<dbReference type="EMBL" id="JBFRYB010000001">
    <property type="protein sequence ID" value="MEX1666794.1"/>
    <property type="molecule type" value="Genomic_DNA"/>
</dbReference>
<gene>
    <name evidence="13" type="ORF">AB4875_14960</name>
</gene>
<evidence type="ECO:0000256" key="1">
    <source>
        <dbReference type="ARBA" id="ARBA00004651"/>
    </source>
</evidence>
<dbReference type="CDD" id="cd17546">
    <property type="entry name" value="REC_hyHK_CKI1_RcsC-like"/>
    <property type="match status" value="1"/>
</dbReference>
<dbReference type="PANTHER" id="PTHR45339">
    <property type="entry name" value="HYBRID SIGNAL TRANSDUCTION HISTIDINE KINASE J"/>
    <property type="match status" value="1"/>
</dbReference>
<keyword evidence="2" id="KW-1003">Cell membrane</keyword>
<dbReference type="InterPro" id="IPR011006">
    <property type="entry name" value="CheY-like_superfamily"/>
</dbReference>
<dbReference type="InterPro" id="IPR036641">
    <property type="entry name" value="HPT_dom_sf"/>
</dbReference>
<protein>
    <submittedName>
        <fullName evidence="13">Response regulator</fullName>
    </submittedName>
</protein>
<accession>A0ABV3TZS2</accession>
<dbReference type="PROSITE" id="PS50110">
    <property type="entry name" value="RESPONSE_REGULATORY"/>
    <property type="match status" value="1"/>
</dbReference>
<dbReference type="Gene3D" id="1.20.120.160">
    <property type="entry name" value="HPT domain"/>
    <property type="match status" value="1"/>
</dbReference>
<feature type="transmembrane region" description="Helical" evidence="11">
    <location>
        <begin position="35"/>
        <end position="53"/>
    </location>
</feature>
<dbReference type="Proteomes" id="UP001557484">
    <property type="component" value="Unassembled WGS sequence"/>
</dbReference>
<dbReference type="SUPFAM" id="SSF52172">
    <property type="entry name" value="CheY-like"/>
    <property type="match status" value="1"/>
</dbReference>
<proteinExistence type="predicted"/>
<evidence type="ECO:0000256" key="6">
    <source>
        <dbReference type="ARBA" id="ARBA00022840"/>
    </source>
</evidence>
<evidence type="ECO:0000313" key="13">
    <source>
        <dbReference type="EMBL" id="MEX1666794.1"/>
    </source>
</evidence>